<dbReference type="PRINTS" id="PR00111">
    <property type="entry name" value="ABHYDROLASE"/>
</dbReference>
<feature type="region of interest" description="Disordered" evidence="2">
    <location>
        <begin position="1"/>
        <end position="25"/>
    </location>
</feature>
<feature type="compositionally biased region" description="Basic and acidic residues" evidence="2">
    <location>
        <begin position="1"/>
        <end position="10"/>
    </location>
</feature>
<evidence type="ECO:0000313" key="5">
    <source>
        <dbReference type="Proteomes" id="UP000181942"/>
    </source>
</evidence>
<dbReference type="Gene3D" id="3.40.50.1820">
    <property type="entry name" value="alpha/beta hydrolase"/>
    <property type="match status" value="1"/>
</dbReference>
<name>A0A1I2HM82_9ACTN</name>
<dbReference type="PANTHER" id="PTHR43329">
    <property type="entry name" value="EPOXIDE HYDROLASE"/>
    <property type="match status" value="1"/>
</dbReference>
<feature type="domain" description="AB hydrolase-1" evidence="3">
    <location>
        <begin position="61"/>
        <end position="308"/>
    </location>
</feature>
<proteinExistence type="predicted"/>
<dbReference type="AlphaFoldDB" id="A0A1I2HM82"/>
<evidence type="ECO:0000313" key="4">
    <source>
        <dbReference type="EMBL" id="SFF30638.1"/>
    </source>
</evidence>
<dbReference type="Proteomes" id="UP000181942">
    <property type="component" value="Unassembled WGS sequence"/>
</dbReference>
<dbReference type="Pfam" id="PF00561">
    <property type="entry name" value="Abhydrolase_1"/>
    <property type="match status" value="1"/>
</dbReference>
<protein>
    <submittedName>
        <fullName evidence="4">Pimeloyl-ACP methyl ester carboxylesterase</fullName>
    </submittedName>
</protein>
<dbReference type="SUPFAM" id="SSF53474">
    <property type="entry name" value="alpha/beta-Hydrolases"/>
    <property type="match status" value="1"/>
</dbReference>
<reference evidence="4 5" key="1">
    <citation type="submission" date="2016-10" db="EMBL/GenBank/DDBJ databases">
        <authorList>
            <person name="de Groot N.N."/>
        </authorList>
    </citation>
    <scope>NUCLEOTIDE SEQUENCE [LARGE SCALE GENOMIC DNA]</scope>
    <source>
        <strain evidence="4 5">OK461</strain>
    </source>
</reference>
<dbReference type="InterPro" id="IPR029058">
    <property type="entry name" value="AB_hydrolase_fold"/>
</dbReference>
<dbReference type="PRINTS" id="PR00412">
    <property type="entry name" value="EPOXHYDRLASE"/>
</dbReference>
<accession>A0A1I2HM82</accession>
<keyword evidence="1" id="KW-0378">Hydrolase</keyword>
<gene>
    <name evidence="4" type="ORF">SAMN02787118_105242</name>
</gene>
<sequence length="324" mass="36897">MNKPRVEKVFVGHQAPGPDRRPRPSLRFHERALMPELTDITHHTAELNGIKQHWVSAGQGPPVYLLHGFPETWYGWRKQIPVLAERFTVIAPDLRGYGDTEKPHTGYDKRTMANDVIALMDHLGHERIALIGHDRGARVGTRFAKDHRARIDRFVAMDNIPTRVIAETYDVNLARQGYWFFTFLGVPDLPEALIAGREEIWLTHFYRSWSYNPDMLTPEEIAVYVRAYQQPGAVRGSCMDYRAASQDVAQDREDADQLIDCPVLTMWGEDFSAVGQAYDVLDVWKGLARNIRGVPIPQCGHLCQEERPDVVNGALLDFLADWNG</sequence>
<dbReference type="InterPro" id="IPR000073">
    <property type="entry name" value="AB_hydrolase_1"/>
</dbReference>
<evidence type="ECO:0000259" key="3">
    <source>
        <dbReference type="Pfam" id="PF00561"/>
    </source>
</evidence>
<dbReference type="EMBL" id="FONR01000005">
    <property type="protein sequence ID" value="SFF30638.1"/>
    <property type="molecule type" value="Genomic_DNA"/>
</dbReference>
<evidence type="ECO:0000256" key="2">
    <source>
        <dbReference type="SAM" id="MobiDB-lite"/>
    </source>
</evidence>
<evidence type="ECO:0000256" key="1">
    <source>
        <dbReference type="ARBA" id="ARBA00022801"/>
    </source>
</evidence>
<dbReference type="GO" id="GO:0016787">
    <property type="term" value="F:hydrolase activity"/>
    <property type="evidence" value="ECO:0007669"/>
    <property type="project" value="UniProtKB-KW"/>
</dbReference>
<dbReference type="InterPro" id="IPR000639">
    <property type="entry name" value="Epox_hydrolase-like"/>
</dbReference>
<organism evidence="4 5">
    <name type="scientific">Streptomyces mirabilis</name>
    <dbReference type="NCBI Taxonomy" id="68239"/>
    <lineage>
        <taxon>Bacteria</taxon>
        <taxon>Bacillati</taxon>
        <taxon>Actinomycetota</taxon>
        <taxon>Actinomycetes</taxon>
        <taxon>Kitasatosporales</taxon>
        <taxon>Streptomycetaceae</taxon>
        <taxon>Streptomyces</taxon>
    </lineage>
</organism>